<dbReference type="EMBL" id="LT607733">
    <property type="protein sequence ID" value="SCG17931.1"/>
    <property type="molecule type" value="Genomic_DNA"/>
</dbReference>
<keyword evidence="1" id="KW-0732">Signal</keyword>
<reference evidence="2 3" key="1">
    <citation type="submission" date="2016-06" db="EMBL/GenBank/DDBJ databases">
        <authorList>
            <person name="Kjaerup R.B."/>
            <person name="Dalgaard T.S."/>
            <person name="Juul-Madsen H.R."/>
        </authorList>
    </citation>
    <scope>NUCLEOTIDE SEQUENCE [LARGE SCALE GENOMIC DNA]</scope>
    <source>
        <strain evidence="2 3">DSM 43913</strain>
    </source>
</reference>
<protein>
    <recommendedName>
        <fullName evidence="4">Secreted protein</fullName>
    </recommendedName>
</protein>
<organism evidence="2 3">
    <name type="scientific">Micromonospora echinofusca</name>
    <dbReference type="NCBI Taxonomy" id="47858"/>
    <lineage>
        <taxon>Bacteria</taxon>
        <taxon>Bacillati</taxon>
        <taxon>Actinomycetota</taxon>
        <taxon>Actinomycetes</taxon>
        <taxon>Micromonosporales</taxon>
        <taxon>Micromonosporaceae</taxon>
        <taxon>Micromonospora</taxon>
    </lineage>
</organism>
<evidence type="ECO:0000256" key="1">
    <source>
        <dbReference type="SAM" id="SignalP"/>
    </source>
</evidence>
<evidence type="ECO:0008006" key="4">
    <source>
        <dbReference type="Google" id="ProtNLM"/>
    </source>
</evidence>
<dbReference type="RefSeq" id="WP_089001607.1">
    <property type="nucleotide sequence ID" value="NZ_JBFAAC010000013.1"/>
</dbReference>
<gene>
    <name evidence="2" type="ORF">GA0070610_4257</name>
</gene>
<name>A0A1C5GDP3_MICEH</name>
<dbReference type="InterPro" id="IPR006311">
    <property type="entry name" value="TAT_signal"/>
</dbReference>
<dbReference type="PROSITE" id="PS51318">
    <property type="entry name" value="TAT"/>
    <property type="match status" value="1"/>
</dbReference>
<feature type="signal peptide" evidence="1">
    <location>
        <begin position="1"/>
        <end position="29"/>
    </location>
</feature>
<evidence type="ECO:0000313" key="2">
    <source>
        <dbReference type="EMBL" id="SCG17931.1"/>
    </source>
</evidence>
<evidence type="ECO:0000313" key="3">
    <source>
        <dbReference type="Proteomes" id="UP000198251"/>
    </source>
</evidence>
<dbReference type="Proteomes" id="UP000198251">
    <property type="component" value="Chromosome I"/>
</dbReference>
<proteinExistence type="predicted"/>
<sequence length="175" mass="17658">MTTLFRRKAVAVAFAALALTLAGGGIAVAQPAAKAPAEVAQPAVRQPGSGSQPAVTPAEARKAKAALAQGPSAQATAPGTVASAVVSSGGTLLRGSPEAVSATRYGPGQYQVLFNYNVSLETFVATIGTTDPYNVPPGGEISVAPRLQTPNAVFVQTRNSSGSYADRPFHLVIAN</sequence>
<dbReference type="GeneID" id="95803968"/>
<keyword evidence="3" id="KW-1185">Reference proteome</keyword>
<dbReference type="AlphaFoldDB" id="A0A1C5GDP3"/>
<feature type="chain" id="PRO_5008716565" description="Secreted protein" evidence="1">
    <location>
        <begin position="30"/>
        <end position="175"/>
    </location>
</feature>
<accession>A0A1C5GDP3</accession>